<evidence type="ECO:0000259" key="2">
    <source>
        <dbReference type="Pfam" id="PF05732"/>
    </source>
</evidence>
<protein>
    <recommendedName>
        <fullName evidence="2">Plasmid replication protein RepL domain-containing protein</fullName>
    </recommendedName>
</protein>
<dbReference type="Pfam" id="PF05732">
    <property type="entry name" value="RepL"/>
    <property type="match status" value="1"/>
</dbReference>
<name>A0A411WLR5_9GAMM</name>
<dbReference type="AlphaFoldDB" id="A0A411WLR5"/>
<gene>
    <name evidence="3" type="ORF">EKN56_12710</name>
</gene>
<sequence>MDGKSAKQIIDEIPLMKGKQINFAMIYDTGFEFIDGLLRDGEASAARVYLHLVKNMDRNSGAIVTDLSSIISDLGISQATLYRALTTLKKSGHVVSRHRNLFEINPEGAWKGHSNRKSSALFMTAGKKTIDRNVKYRLNAASKHQEGMSVAATFEPVEGKKPNQGTLTSDTETVLAGEKK</sequence>
<feature type="compositionally biased region" description="Polar residues" evidence="1">
    <location>
        <begin position="163"/>
        <end position="172"/>
    </location>
</feature>
<dbReference type="GO" id="GO:0006260">
    <property type="term" value="P:DNA replication"/>
    <property type="evidence" value="ECO:0007669"/>
    <property type="project" value="InterPro"/>
</dbReference>
<proteinExistence type="predicted"/>
<dbReference type="InterPro" id="IPR008813">
    <property type="entry name" value="Plasmid_replication_RepL"/>
</dbReference>
<dbReference type="SUPFAM" id="SSF46785">
    <property type="entry name" value="Winged helix' DNA-binding domain"/>
    <property type="match status" value="1"/>
</dbReference>
<feature type="domain" description="Plasmid replication protein RepL" evidence="2">
    <location>
        <begin position="46"/>
        <end position="121"/>
    </location>
</feature>
<keyword evidence="4" id="KW-1185">Reference proteome</keyword>
<dbReference type="EMBL" id="CP034752">
    <property type="protein sequence ID" value="QBH97179.1"/>
    <property type="molecule type" value="Genomic_DNA"/>
</dbReference>
<reference evidence="3 4" key="1">
    <citation type="submission" date="2019-03" db="EMBL/GenBank/DDBJ databases">
        <title>Pragia sp. nov. isolated from the gut tract of Carduelis flavirostris.</title>
        <authorList>
            <person name="Ge Y."/>
        </authorList>
    </citation>
    <scope>NUCLEOTIDE SEQUENCE [LARGE SCALE GENOMIC DNA]</scope>
    <source>
        <strain evidence="3 4">CF-458</strain>
    </source>
</reference>
<dbReference type="Proteomes" id="UP000293154">
    <property type="component" value="Chromosome"/>
</dbReference>
<dbReference type="OrthoDB" id="6637338at2"/>
<accession>A0A411WLR5</accession>
<dbReference type="GO" id="GO:0006276">
    <property type="term" value="P:plasmid maintenance"/>
    <property type="evidence" value="ECO:0007669"/>
    <property type="project" value="InterPro"/>
</dbReference>
<dbReference type="InterPro" id="IPR036390">
    <property type="entry name" value="WH_DNA-bd_sf"/>
</dbReference>
<evidence type="ECO:0000313" key="4">
    <source>
        <dbReference type="Proteomes" id="UP000293154"/>
    </source>
</evidence>
<feature type="region of interest" description="Disordered" evidence="1">
    <location>
        <begin position="156"/>
        <end position="180"/>
    </location>
</feature>
<dbReference type="RefSeq" id="WP_130592117.1">
    <property type="nucleotide sequence ID" value="NZ_CP034752.1"/>
</dbReference>
<dbReference type="KEGG" id="prag:EKN56_12710"/>
<organism evidence="3 4">
    <name type="scientific">Limnobaculum zhutongyuii</name>
    <dbReference type="NCBI Taxonomy" id="2498113"/>
    <lineage>
        <taxon>Bacteria</taxon>
        <taxon>Pseudomonadati</taxon>
        <taxon>Pseudomonadota</taxon>
        <taxon>Gammaproteobacteria</taxon>
        <taxon>Enterobacterales</taxon>
        <taxon>Budviciaceae</taxon>
        <taxon>Limnobaculum</taxon>
    </lineage>
</organism>
<evidence type="ECO:0000256" key="1">
    <source>
        <dbReference type="SAM" id="MobiDB-lite"/>
    </source>
</evidence>
<evidence type="ECO:0000313" key="3">
    <source>
        <dbReference type="EMBL" id="QBH97179.1"/>
    </source>
</evidence>